<gene>
    <name evidence="2" type="ORF">WOLCODRAFT_149999</name>
</gene>
<dbReference type="AlphaFoldDB" id="A0A2H3JUX9"/>
<organism evidence="2 3">
    <name type="scientific">Wolfiporia cocos (strain MD-104)</name>
    <name type="common">Brown rot fungus</name>
    <dbReference type="NCBI Taxonomy" id="742152"/>
    <lineage>
        <taxon>Eukaryota</taxon>
        <taxon>Fungi</taxon>
        <taxon>Dikarya</taxon>
        <taxon>Basidiomycota</taxon>
        <taxon>Agaricomycotina</taxon>
        <taxon>Agaricomycetes</taxon>
        <taxon>Polyporales</taxon>
        <taxon>Phaeolaceae</taxon>
        <taxon>Wolfiporia</taxon>
    </lineage>
</organism>
<evidence type="ECO:0000313" key="2">
    <source>
        <dbReference type="EMBL" id="PCH39947.1"/>
    </source>
</evidence>
<keyword evidence="3" id="KW-1185">Reference proteome</keyword>
<proteinExistence type="predicted"/>
<protein>
    <submittedName>
        <fullName evidence="2">Uncharacterized protein</fullName>
    </submittedName>
</protein>
<dbReference type="Proteomes" id="UP000218811">
    <property type="component" value="Unassembled WGS sequence"/>
</dbReference>
<dbReference type="OrthoDB" id="10254221at2759"/>
<evidence type="ECO:0000256" key="1">
    <source>
        <dbReference type="SAM" id="MobiDB-lite"/>
    </source>
</evidence>
<evidence type="ECO:0000313" key="3">
    <source>
        <dbReference type="Proteomes" id="UP000218811"/>
    </source>
</evidence>
<sequence length="103" mass="11154">MSRGIRNLPCLGLQDQVGHPPLAAPERVPRTSPSSARRSCNRLSIFAKLLRNSATDTTLLIPTAHEQKPRLAEEVVMTTREAGVPNAVPLSLADCDPTEEGEQ</sequence>
<accession>A0A2H3JUX9</accession>
<dbReference type="EMBL" id="KB468053">
    <property type="protein sequence ID" value="PCH39947.1"/>
    <property type="molecule type" value="Genomic_DNA"/>
</dbReference>
<reference evidence="2 3" key="1">
    <citation type="journal article" date="2012" name="Science">
        <title>The Paleozoic origin of enzymatic lignin decomposition reconstructed from 31 fungal genomes.</title>
        <authorList>
            <person name="Floudas D."/>
            <person name="Binder M."/>
            <person name="Riley R."/>
            <person name="Barry K."/>
            <person name="Blanchette R.A."/>
            <person name="Henrissat B."/>
            <person name="Martinez A.T."/>
            <person name="Otillar R."/>
            <person name="Spatafora J.W."/>
            <person name="Yadav J.S."/>
            <person name="Aerts A."/>
            <person name="Benoit I."/>
            <person name="Boyd A."/>
            <person name="Carlson A."/>
            <person name="Copeland A."/>
            <person name="Coutinho P.M."/>
            <person name="de Vries R.P."/>
            <person name="Ferreira P."/>
            <person name="Findley K."/>
            <person name="Foster B."/>
            <person name="Gaskell J."/>
            <person name="Glotzer D."/>
            <person name="Gorecki P."/>
            <person name="Heitman J."/>
            <person name="Hesse C."/>
            <person name="Hori C."/>
            <person name="Igarashi K."/>
            <person name="Jurgens J.A."/>
            <person name="Kallen N."/>
            <person name="Kersten P."/>
            <person name="Kohler A."/>
            <person name="Kuees U."/>
            <person name="Kumar T.K.A."/>
            <person name="Kuo A."/>
            <person name="LaButti K."/>
            <person name="Larrondo L.F."/>
            <person name="Lindquist E."/>
            <person name="Ling A."/>
            <person name="Lombard V."/>
            <person name="Lucas S."/>
            <person name="Lundell T."/>
            <person name="Martin R."/>
            <person name="McLaughlin D.J."/>
            <person name="Morgenstern I."/>
            <person name="Morin E."/>
            <person name="Murat C."/>
            <person name="Nagy L.G."/>
            <person name="Nolan M."/>
            <person name="Ohm R.A."/>
            <person name="Patyshakuliyeva A."/>
            <person name="Rokas A."/>
            <person name="Ruiz-Duenas F.J."/>
            <person name="Sabat G."/>
            <person name="Salamov A."/>
            <person name="Samejima M."/>
            <person name="Schmutz J."/>
            <person name="Slot J.C."/>
            <person name="St John F."/>
            <person name="Stenlid J."/>
            <person name="Sun H."/>
            <person name="Sun S."/>
            <person name="Syed K."/>
            <person name="Tsang A."/>
            <person name="Wiebenga A."/>
            <person name="Young D."/>
            <person name="Pisabarro A."/>
            <person name="Eastwood D.C."/>
            <person name="Martin F."/>
            <person name="Cullen D."/>
            <person name="Grigoriev I.V."/>
            <person name="Hibbett D.S."/>
        </authorList>
    </citation>
    <scope>NUCLEOTIDE SEQUENCE [LARGE SCALE GENOMIC DNA]</scope>
    <source>
        <strain evidence="2 3">MD-104</strain>
    </source>
</reference>
<name>A0A2H3JUX9_WOLCO</name>
<feature type="region of interest" description="Disordered" evidence="1">
    <location>
        <begin position="1"/>
        <end position="38"/>
    </location>
</feature>